<keyword evidence="4" id="KW-1185">Reference proteome</keyword>
<dbReference type="PRINTS" id="PR00081">
    <property type="entry name" value="GDHRDH"/>
</dbReference>
<reference evidence="4" key="1">
    <citation type="journal article" date="2019" name="Int. J. Syst. Evol. Microbiol.">
        <title>The Global Catalogue of Microorganisms (GCM) 10K type strain sequencing project: providing services to taxonomists for standard genome sequencing and annotation.</title>
        <authorList>
            <consortium name="The Broad Institute Genomics Platform"/>
            <consortium name="The Broad Institute Genome Sequencing Center for Infectious Disease"/>
            <person name="Wu L."/>
            <person name="Ma J."/>
        </authorList>
    </citation>
    <scope>NUCLEOTIDE SEQUENCE [LARGE SCALE GENOMIC DNA]</scope>
    <source>
        <strain evidence="4">KCTC 19466</strain>
    </source>
</reference>
<evidence type="ECO:0000256" key="2">
    <source>
        <dbReference type="ARBA" id="ARBA00023002"/>
    </source>
</evidence>
<dbReference type="InterPro" id="IPR020904">
    <property type="entry name" value="Sc_DH/Rdtase_CS"/>
</dbReference>
<accession>A0ABQ3GIP1</accession>
<dbReference type="PANTHER" id="PTHR43639">
    <property type="entry name" value="OXIDOREDUCTASE, SHORT-CHAIN DEHYDROGENASE/REDUCTASE FAMILY (AFU_ORTHOLOGUE AFUA_5G02870)"/>
    <property type="match status" value="1"/>
</dbReference>
<dbReference type="Pfam" id="PF13561">
    <property type="entry name" value="adh_short_C2"/>
    <property type="match status" value="1"/>
</dbReference>
<dbReference type="PANTHER" id="PTHR43639:SF1">
    <property type="entry name" value="SHORT-CHAIN DEHYDROGENASE_REDUCTASE FAMILY PROTEIN"/>
    <property type="match status" value="1"/>
</dbReference>
<dbReference type="InterPro" id="IPR002347">
    <property type="entry name" value="SDR_fam"/>
</dbReference>
<keyword evidence="2" id="KW-0560">Oxidoreductase</keyword>
<evidence type="ECO:0000313" key="3">
    <source>
        <dbReference type="EMBL" id="GHD05655.1"/>
    </source>
</evidence>
<dbReference type="EMBL" id="BMXK01000005">
    <property type="protein sequence ID" value="GHD05655.1"/>
    <property type="molecule type" value="Genomic_DNA"/>
</dbReference>
<dbReference type="Proteomes" id="UP000642819">
    <property type="component" value="Unassembled WGS sequence"/>
</dbReference>
<evidence type="ECO:0000313" key="4">
    <source>
        <dbReference type="Proteomes" id="UP000642819"/>
    </source>
</evidence>
<sequence length="253" mass="25931">MNDLELRGKNALVTGGGVGIGAAIAEALAARGARVAVTYRTHAPSDEAVGRLRSADGRPALTLRSDLTVEDEVQALGDRFAAELGGADIVVHNAGGLIERSRIAAMPHELFRRIQAVNVDSVFLVTRRMLPLMSTGGRIVTVASLAGRSGGHAGATAYATAKSALFGFTRGLANELAPEGITVNAVAPGFIESTPFHDTFTTAESKQQTVSGIPVGRAGVPGDVAAAVSWLASPGASFTTGTIMDVNGGQHFS</sequence>
<comment type="caution">
    <text evidence="3">The sequence shown here is derived from an EMBL/GenBank/DDBJ whole genome shotgun (WGS) entry which is preliminary data.</text>
</comment>
<name>A0ABQ3GIP1_9MICC</name>
<protein>
    <submittedName>
        <fullName evidence="3">3-oxoacyl-ACP reductase</fullName>
    </submittedName>
</protein>
<proteinExistence type="inferred from homology"/>
<dbReference type="SUPFAM" id="SSF51735">
    <property type="entry name" value="NAD(P)-binding Rossmann-fold domains"/>
    <property type="match status" value="1"/>
</dbReference>
<dbReference type="InterPro" id="IPR036291">
    <property type="entry name" value="NAD(P)-bd_dom_sf"/>
</dbReference>
<dbReference type="PRINTS" id="PR00080">
    <property type="entry name" value="SDRFAMILY"/>
</dbReference>
<organism evidence="3 4">
    <name type="scientific">Zhihengliuella salsuginis</name>
    <dbReference type="NCBI Taxonomy" id="578222"/>
    <lineage>
        <taxon>Bacteria</taxon>
        <taxon>Bacillati</taxon>
        <taxon>Actinomycetota</taxon>
        <taxon>Actinomycetes</taxon>
        <taxon>Micrococcales</taxon>
        <taxon>Micrococcaceae</taxon>
        <taxon>Zhihengliuella</taxon>
    </lineage>
</organism>
<dbReference type="Gene3D" id="3.40.50.720">
    <property type="entry name" value="NAD(P)-binding Rossmann-like Domain"/>
    <property type="match status" value="1"/>
</dbReference>
<comment type="similarity">
    <text evidence="1">Belongs to the short-chain dehydrogenases/reductases (SDR) family.</text>
</comment>
<dbReference type="PROSITE" id="PS00061">
    <property type="entry name" value="ADH_SHORT"/>
    <property type="match status" value="1"/>
</dbReference>
<dbReference type="CDD" id="cd05233">
    <property type="entry name" value="SDR_c"/>
    <property type="match status" value="1"/>
</dbReference>
<gene>
    <name evidence="3" type="ORF">GCM10008096_14870</name>
</gene>
<dbReference type="RefSeq" id="WP_189349495.1">
    <property type="nucleotide sequence ID" value="NZ_BMXK01000005.1"/>
</dbReference>
<evidence type="ECO:0000256" key="1">
    <source>
        <dbReference type="ARBA" id="ARBA00006484"/>
    </source>
</evidence>